<keyword evidence="3 6" id="KW-0479">Metal-binding</keyword>
<keyword evidence="1" id="KW-0813">Transport</keyword>
<keyword evidence="7" id="KW-1133">Transmembrane helix</keyword>
<dbReference type="PANTHER" id="PTHR37823:SF1">
    <property type="entry name" value="CYTOCHROME C-553-LIKE"/>
    <property type="match status" value="1"/>
</dbReference>
<gene>
    <name evidence="9" type="ORF">K8I29_05245</name>
</gene>
<accession>A0A953J3I6</accession>
<evidence type="ECO:0000313" key="10">
    <source>
        <dbReference type="Proteomes" id="UP000705867"/>
    </source>
</evidence>
<evidence type="ECO:0000259" key="8">
    <source>
        <dbReference type="PROSITE" id="PS51007"/>
    </source>
</evidence>
<dbReference type="PANTHER" id="PTHR37823">
    <property type="entry name" value="CYTOCHROME C-553-LIKE"/>
    <property type="match status" value="1"/>
</dbReference>
<reference evidence="9" key="2">
    <citation type="submission" date="2021-08" db="EMBL/GenBank/DDBJ databases">
        <authorList>
            <person name="Dalcin Martins P."/>
        </authorList>
    </citation>
    <scope>NUCLEOTIDE SEQUENCE</scope>
    <source>
        <strain evidence="9">MAG_39</strain>
    </source>
</reference>
<feature type="transmembrane region" description="Helical" evidence="7">
    <location>
        <begin position="9"/>
        <end position="26"/>
    </location>
</feature>
<name>A0A953J3I6_9BACT</name>
<sequence>MSNKAARNLFIYGSIFFFVIFLALTYDTMSQLDQRAPEITEEVNAGKMAWHKYDCIGCHTIFGNGSYFAPDMTKIAEKKPKGYLKQFLLDPKAVNPNASMPKLGLNATEADNMIVFLDWISKVDTNGWPPKPILAAATGAGGQELTPGQKVYRAQNCAACHTLNGIGGTTGPALDKVGSRRDRAWILGHFKDPKAFVPNSAMPPYGHLSEKDLNDLTDYMVSLK</sequence>
<keyword evidence="7" id="KW-0472">Membrane</keyword>
<feature type="domain" description="Cytochrome c" evidence="8">
    <location>
        <begin position="41"/>
        <end position="121"/>
    </location>
</feature>
<dbReference type="GO" id="GO:0020037">
    <property type="term" value="F:heme binding"/>
    <property type="evidence" value="ECO:0007669"/>
    <property type="project" value="InterPro"/>
</dbReference>
<organism evidence="9 10">
    <name type="scientific">Candidatus Nitrobium versatile</name>
    <dbReference type="NCBI Taxonomy" id="2884831"/>
    <lineage>
        <taxon>Bacteria</taxon>
        <taxon>Pseudomonadati</taxon>
        <taxon>Nitrospirota</taxon>
        <taxon>Nitrospiria</taxon>
        <taxon>Nitrospirales</taxon>
        <taxon>Nitrospiraceae</taxon>
        <taxon>Candidatus Nitrobium</taxon>
    </lineage>
</organism>
<reference evidence="9" key="1">
    <citation type="journal article" date="2021" name="bioRxiv">
        <title>Unraveling nitrogen, sulfur and carbon metabolic pathways and microbial community transcriptional responses to substrate deprivation and toxicity stresses in a bioreactor mimicking anoxic brackish coastal sediment conditions.</title>
        <authorList>
            <person name="Martins P.D."/>
            <person name="Echeveste M.J."/>
            <person name="Arshad A."/>
            <person name="Kurth J."/>
            <person name="Ouboter H."/>
            <person name="Jetten M.S.M."/>
            <person name="Welte C.U."/>
        </authorList>
    </citation>
    <scope>NUCLEOTIDE SEQUENCE</scope>
    <source>
        <strain evidence="9">MAG_39</strain>
    </source>
</reference>
<dbReference type="InterPro" id="IPR009056">
    <property type="entry name" value="Cyt_c-like_dom"/>
</dbReference>
<evidence type="ECO:0000256" key="7">
    <source>
        <dbReference type="SAM" id="Phobius"/>
    </source>
</evidence>
<keyword evidence="7" id="KW-0812">Transmembrane</keyword>
<dbReference type="GO" id="GO:0046872">
    <property type="term" value="F:metal ion binding"/>
    <property type="evidence" value="ECO:0007669"/>
    <property type="project" value="UniProtKB-KW"/>
</dbReference>
<dbReference type="Pfam" id="PF00034">
    <property type="entry name" value="Cytochrom_C"/>
    <property type="match status" value="2"/>
</dbReference>
<dbReference type="Gene3D" id="1.10.760.10">
    <property type="entry name" value="Cytochrome c-like domain"/>
    <property type="match status" value="2"/>
</dbReference>
<dbReference type="GO" id="GO:0009055">
    <property type="term" value="F:electron transfer activity"/>
    <property type="evidence" value="ECO:0007669"/>
    <property type="project" value="InterPro"/>
</dbReference>
<dbReference type="Proteomes" id="UP000705867">
    <property type="component" value="Unassembled WGS sequence"/>
</dbReference>
<protein>
    <submittedName>
        <fullName evidence="9">Cytochrome c</fullName>
    </submittedName>
</protein>
<dbReference type="InterPro" id="IPR036909">
    <property type="entry name" value="Cyt_c-like_dom_sf"/>
</dbReference>
<evidence type="ECO:0000256" key="5">
    <source>
        <dbReference type="ARBA" id="ARBA00023004"/>
    </source>
</evidence>
<evidence type="ECO:0000256" key="1">
    <source>
        <dbReference type="ARBA" id="ARBA00022448"/>
    </source>
</evidence>
<dbReference type="EMBL" id="JAIOIV010000038">
    <property type="protein sequence ID" value="MBZ0155608.1"/>
    <property type="molecule type" value="Genomic_DNA"/>
</dbReference>
<keyword evidence="4" id="KW-0249">Electron transport</keyword>
<dbReference type="InterPro" id="IPR051811">
    <property type="entry name" value="Cytochrome_c550/c551-like"/>
</dbReference>
<evidence type="ECO:0000256" key="4">
    <source>
        <dbReference type="ARBA" id="ARBA00022982"/>
    </source>
</evidence>
<evidence type="ECO:0000256" key="6">
    <source>
        <dbReference type="PROSITE-ProRule" id="PRU00433"/>
    </source>
</evidence>
<proteinExistence type="predicted"/>
<keyword evidence="5 6" id="KW-0408">Iron</keyword>
<evidence type="ECO:0000256" key="3">
    <source>
        <dbReference type="ARBA" id="ARBA00022723"/>
    </source>
</evidence>
<dbReference type="PROSITE" id="PS51007">
    <property type="entry name" value="CYTC"/>
    <property type="match status" value="2"/>
</dbReference>
<evidence type="ECO:0000256" key="2">
    <source>
        <dbReference type="ARBA" id="ARBA00022617"/>
    </source>
</evidence>
<comment type="caution">
    <text evidence="9">The sequence shown here is derived from an EMBL/GenBank/DDBJ whole genome shotgun (WGS) entry which is preliminary data.</text>
</comment>
<dbReference type="SUPFAM" id="SSF46626">
    <property type="entry name" value="Cytochrome c"/>
    <property type="match status" value="2"/>
</dbReference>
<dbReference type="AlphaFoldDB" id="A0A953J3I6"/>
<keyword evidence="2 6" id="KW-0349">Heme</keyword>
<feature type="domain" description="Cytochrome c" evidence="8">
    <location>
        <begin position="143"/>
        <end position="224"/>
    </location>
</feature>
<evidence type="ECO:0000313" key="9">
    <source>
        <dbReference type="EMBL" id="MBZ0155608.1"/>
    </source>
</evidence>